<dbReference type="Proteomes" id="UP000239203">
    <property type="component" value="Unassembled WGS sequence"/>
</dbReference>
<keyword evidence="6" id="KW-1185">Reference proteome</keyword>
<dbReference type="OrthoDB" id="3689607at2"/>
<comment type="caution">
    <text evidence="5">The sequence shown here is derived from an EMBL/GenBank/DDBJ whole genome shotgun (WGS) entry which is preliminary data.</text>
</comment>
<protein>
    <submittedName>
        <fullName evidence="5">NUDIX domain-containing protein</fullName>
    </submittedName>
</protein>
<gene>
    <name evidence="5" type="ORF">CLV40_102182</name>
</gene>
<evidence type="ECO:0000256" key="2">
    <source>
        <dbReference type="ARBA" id="ARBA00022801"/>
    </source>
</evidence>
<evidence type="ECO:0000256" key="1">
    <source>
        <dbReference type="ARBA" id="ARBA00001946"/>
    </source>
</evidence>
<dbReference type="InterPro" id="IPR000086">
    <property type="entry name" value="NUDIX_hydrolase_dom"/>
</dbReference>
<keyword evidence="2" id="KW-0378">Hydrolase</keyword>
<dbReference type="RefSeq" id="WP_104477121.1">
    <property type="nucleotide sequence ID" value="NZ_CP154825.1"/>
</dbReference>
<feature type="domain" description="Nudix hydrolase" evidence="4">
    <location>
        <begin position="23"/>
        <end position="144"/>
    </location>
</feature>
<dbReference type="EMBL" id="PTIX01000002">
    <property type="protein sequence ID" value="PPK70271.1"/>
    <property type="molecule type" value="Genomic_DNA"/>
</dbReference>
<dbReference type="GO" id="GO:0016787">
    <property type="term" value="F:hydrolase activity"/>
    <property type="evidence" value="ECO:0007669"/>
    <property type="project" value="UniProtKB-KW"/>
</dbReference>
<accession>A0A2S6GYN9</accession>
<comment type="cofactor">
    <cofactor evidence="1">
        <name>Mg(2+)</name>
        <dbReference type="ChEBI" id="CHEBI:18420"/>
    </cofactor>
</comment>
<dbReference type="InterPro" id="IPR020476">
    <property type="entry name" value="Nudix_hydrolase"/>
</dbReference>
<feature type="region of interest" description="Disordered" evidence="3">
    <location>
        <begin position="51"/>
        <end position="74"/>
    </location>
</feature>
<evidence type="ECO:0000313" key="5">
    <source>
        <dbReference type="EMBL" id="PPK70271.1"/>
    </source>
</evidence>
<dbReference type="PRINTS" id="PR00502">
    <property type="entry name" value="NUDIXFAMILY"/>
</dbReference>
<dbReference type="Gene3D" id="3.90.79.10">
    <property type="entry name" value="Nucleoside Triphosphate Pyrophosphohydrolase"/>
    <property type="match status" value="1"/>
</dbReference>
<sequence>MTLLDRRGNPFIALHAPAEPVDANIPWALVVVATPAGVLLIYNGKRAQWELPGGTREPGETPHQNATRELREETGITTTDLDFAALAEFGPPPEYLALYRLRLDAAPTLVRNPEALSFRWWDPDTPPTPGMSRTETELARRVLKINP</sequence>
<evidence type="ECO:0000313" key="6">
    <source>
        <dbReference type="Proteomes" id="UP000239203"/>
    </source>
</evidence>
<dbReference type="SUPFAM" id="SSF55811">
    <property type="entry name" value="Nudix"/>
    <property type="match status" value="1"/>
</dbReference>
<dbReference type="AlphaFoldDB" id="A0A2S6GYN9"/>
<dbReference type="PANTHER" id="PTHR43046:SF14">
    <property type="entry name" value="MUTT_NUDIX FAMILY PROTEIN"/>
    <property type="match status" value="1"/>
</dbReference>
<evidence type="ECO:0000256" key="3">
    <source>
        <dbReference type="SAM" id="MobiDB-lite"/>
    </source>
</evidence>
<dbReference type="PANTHER" id="PTHR43046">
    <property type="entry name" value="GDP-MANNOSE MANNOSYL HYDROLASE"/>
    <property type="match status" value="1"/>
</dbReference>
<proteinExistence type="predicted"/>
<reference evidence="5 6" key="1">
    <citation type="submission" date="2018-02" db="EMBL/GenBank/DDBJ databases">
        <title>Genomic Encyclopedia of Archaeal and Bacterial Type Strains, Phase II (KMG-II): from individual species to whole genera.</title>
        <authorList>
            <person name="Goeker M."/>
        </authorList>
    </citation>
    <scope>NUCLEOTIDE SEQUENCE [LARGE SCALE GENOMIC DNA]</scope>
    <source>
        <strain evidence="5 6">YU 961-1</strain>
    </source>
</reference>
<name>A0A2S6GYN9_9PSEU</name>
<dbReference type="CDD" id="cd02883">
    <property type="entry name" value="NUDIX_Hydrolase"/>
    <property type="match status" value="1"/>
</dbReference>
<evidence type="ECO:0000259" key="4">
    <source>
        <dbReference type="PROSITE" id="PS51462"/>
    </source>
</evidence>
<dbReference type="Pfam" id="PF00293">
    <property type="entry name" value="NUDIX"/>
    <property type="match status" value="1"/>
</dbReference>
<dbReference type="PROSITE" id="PS51462">
    <property type="entry name" value="NUDIX"/>
    <property type="match status" value="1"/>
</dbReference>
<dbReference type="InterPro" id="IPR015797">
    <property type="entry name" value="NUDIX_hydrolase-like_dom_sf"/>
</dbReference>
<organism evidence="5 6">
    <name type="scientific">Actinokineospora auranticolor</name>
    <dbReference type="NCBI Taxonomy" id="155976"/>
    <lineage>
        <taxon>Bacteria</taxon>
        <taxon>Bacillati</taxon>
        <taxon>Actinomycetota</taxon>
        <taxon>Actinomycetes</taxon>
        <taxon>Pseudonocardiales</taxon>
        <taxon>Pseudonocardiaceae</taxon>
        <taxon>Actinokineospora</taxon>
    </lineage>
</organism>